<feature type="compositionally biased region" description="Basic and acidic residues" evidence="1">
    <location>
        <begin position="123"/>
        <end position="140"/>
    </location>
</feature>
<comment type="caution">
    <text evidence="2">The sequence shown here is derived from an EMBL/GenBank/DDBJ whole genome shotgun (WGS) entry which is preliminary data.</text>
</comment>
<evidence type="ECO:0000313" key="3">
    <source>
        <dbReference type="Proteomes" id="UP001174997"/>
    </source>
</evidence>
<organism evidence="2 3">
    <name type="scientific">Cercophora samala</name>
    <dbReference type="NCBI Taxonomy" id="330535"/>
    <lineage>
        <taxon>Eukaryota</taxon>
        <taxon>Fungi</taxon>
        <taxon>Dikarya</taxon>
        <taxon>Ascomycota</taxon>
        <taxon>Pezizomycotina</taxon>
        <taxon>Sordariomycetes</taxon>
        <taxon>Sordariomycetidae</taxon>
        <taxon>Sordariales</taxon>
        <taxon>Lasiosphaeriaceae</taxon>
        <taxon>Cercophora</taxon>
    </lineage>
</organism>
<feature type="region of interest" description="Disordered" evidence="1">
    <location>
        <begin position="90"/>
        <end position="141"/>
    </location>
</feature>
<dbReference type="SUPFAM" id="SSF56112">
    <property type="entry name" value="Protein kinase-like (PK-like)"/>
    <property type="match status" value="1"/>
</dbReference>
<evidence type="ECO:0008006" key="4">
    <source>
        <dbReference type="Google" id="ProtNLM"/>
    </source>
</evidence>
<name>A0AA39ZA03_9PEZI</name>
<feature type="compositionally biased region" description="Acidic residues" evidence="1">
    <location>
        <begin position="97"/>
        <end position="117"/>
    </location>
</feature>
<evidence type="ECO:0000313" key="2">
    <source>
        <dbReference type="EMBL" id="KAK0667014.1"/>
    </source>
</evidence>
<reference evidence="2" key="1">
    <citation type="submission" date="2023-06" db="EMBL/GenBank/DDBJ databases">
        <title>Genome-scale phylogeny and comparative genomics of the fungal order Sordariales.</title>
        <authorList>
            <consortium name="Lawrence Berkeley National Laboratory"/>
            <person name="Hensen N."/>
            <person name="Bonometti L."/>
            <person name="Westerberg I."/>
            <person name="Brannstrom I.O."/>
            <person name="Guillou S."/>
            <person name="Cros-Aarteil S."/>
            <person name="Calhoun S."/>
            <person name="Haridas S."/>
            <person name="Kuo A."/>
            <person name="Mondo S."/>
            <person name="Pangilinan J."/>
            <person name="Riley R."/>
            <person name="Labutti K."/>
            <person name="Andreopoulos B."/>
            <person name="Lipzen A."/>
            <person name="Chen C."/>
            <person name="Yanf M."/>
            <person name="Daum C."/>
            <person name="Ng V."/>
            <person name="Clum A."/>
            <person name="Steindorff A."/>
            <person name="Ohm R."/>
            <person name="Martin F."/>
            <person name="Silar P."/>
            <person name="Natvig D."/>
            <person name="Lalanne C."/>
            <person name="Gautier V."/>
            <person name="Ament-Velasquez S.L."/>
            <person name="Kruys A."/>
            <person name="Hutchinson M.I."/>
            <person name="Powell A.J."/>
            <person name="Barry K."/>
            <person name="Miller A.N."/>
            <person name="Grigoriev I.V."/>
            <person name="Debuchy R."/>
            <person name="Gladieux P."/>
            <person name="Thoren M.H."/>
            <person name="Johannesson H."/>
        </authorList>
    </citation>
    <scope>NUCLEOTIDE SEQUENCE</scope>
    <source>
        <strain evidence="2">CBS 307.81</strain>
    </source>
</reference>
<dbReference type="AlphaFoldDB" id="A0AA39ZA03"/>
<accession>A0AA39ZA03</accession>
<keyword evidence="3" id="KW-1185">Reference proteome</keyword>
<proteinExistence type="predicted"/>
<dbReference type="Proteomes" id="UP001174997">
    <property type="component" value="Unassembled WGS sequence"/>
</dbReference>
<dbReference type="EMBL" id="JAULSY010000078">
    <property type="protein sequence ID" value="KAK0667014.1"/>
    <property type="molecule type" value="Genomic_DNA"/>
</dbReference>
<gene>
    <name evidence="2" type="ORF">QBC41DRAFT_396667</name>
</gene>
<protein>
    <recommendedName>
        <fullName evidence="4">Protein kinase domain-containing protein</fullName>
    </recommendedName>
</protein>
<dbReference type="InterPro" id="IPR011009">
    <property type="entry name" value="Kinase-like_dom_sf"/>
</dbReference>
<evidence type="ECO:0000256" key="1">
    <source>
        <dbReference type="SAM" id="MobiDB-lite"/>
    </source>
</evidence>
<sequence length="469" mass="54034">MSVSEDGIYEYKDGTVLEIRPHTAPRPFGVMHACWYGEPKNEYNSYHGFHNFPRNRHHQLRFVLDKPPVATPPVGGPKVKFTIKKTVVGPKPMDFDRSDEEEEEEDEQDESDVEDENSNWKTRMIERQRRDPRLPPDDHPYSGAIVLAGEALLPGQEGPARDYIAKVYDAAYYPTSFQEIDDDDGGDLPDCCTRADMDYAGEVAAYELIRNSGQPGIEKGTLRYYGAWTFKVPCKAADRGYRWVRMVLLEKLNGAVPMSRLVREGKQDQDQDILPGETDRLRTLRHMIEVNEELWWFCQIDHCELKPHDVLVRRDGSVVIINFQTALLCSFIKKQEFNLHPRVRAPADLDEHQLRRLCRFSPVQRHWPWGIYPSSVDSWQLVRTREQEPEAGILDGWVPKSWLGEPAGAAVWLLETYHLDPRYRLLDDRFFGEENHQKGGEKLQACLEAVKAACGLPLQYSKSGNDMRH</sequence>